<comment type="caution">
    <text evidence="1">The sequence shown here is derived from an EMBL/GenBank/DDBJ whole genome shotgun (WGS) entry which is preliminary data.</text>
</comment>
<gene>
    <name evidence="1" type="ORF">EB820_20460</name>
</gene>
<dbReference type="OrthoDB" id="1682087at2"/>
<reference evidence="1 2" key="1">
    <citation type="submission" date="2018-10" db="EMBL/GenBank/DDBJ databases">
        <title>Phylogenomics of Brevibacillus.</title>
        <authorList>
            <person name="Dunlap C."/>
        </authorList>
    </citation>
    <scope>NUCLEOTIDE SEQUENCE [LARGE SCALE GENOMIC DNA]</scope>
    <source>
        <strain evidence="1 2">NRRL NRS 1219</strain>
    </source>
</reference>
<accession>A0A3M8AI55</accession>
<protein>
    <submittedName>
        <fullName evidence="1">Uncharacterized protein</fullName>
    </submittedName>
</protein>
<dbReference type="Proteomes" id="UP000276178">
    <property type="component" value="Unassembled WGS sequence"/>
</dbReference>
<dbReference type="EMBL" id="RHHN01000066">
    <property type="protein sequence ID" value="RNB50916.1"/>
    <property type="molecule type" value="Genomic_DNA"/>
</dbReference>
<name>A0A3M8AI55_9BACL</name>
<sequence length="166" mass="19730">MLRVVKEAAFSYKRGEKMARLEYRLLDEANGYPVLFYYDRIDKDEVSLRFACDYLVKGHVVYEKTSCAIEQGTYVIYVRHSTEETAVDYAERPSVRWGSIQIEMREYRENTRLYPLVHTFSFKDDDDALLHLQSDYLYLNGREWEKTSAEVDEDRQVYIFYARPAG</sequence>
<evidence type="ECO:0000313" key="1">
    <source>
        <dbReference type="EMBL" id="RNB50916.1"/>
    </source>
</evidence>
<organism evidence="1 2">
    <name type="scientific">Brevibacillus agri</name>
    <dbReference type="NCBI Taxonomy" id="51101"/>
    <lineage>
        <taxon>Bacteria</taxon>
        <taxon>Bacillati</taxon>
        <taxon>Bacillota</taxon>
        <taxon>Bacilli</taxon>
        <taxon>Bacillales</taxon>
        <taxon>Paenibacillaceae</taxon>
        <taxon>Brevibacillus</taxon>
    </lineage>
</organism>
<dbReference type="AlphaFoldDB" id="A0A3M8AI55"/>
<evidence type="ECO:0000313" key="2">
    <source>
        <dbReference type="Proteomes" id="UP000276178"/>
    </source>
</evidence>
<proteinExistence type="predicted"/>